<dbReference type="Proteomes" id="UP001499878">
    <property type="component" value="Unassembled WGS sequence"/>
</dbReference>
<comment type="caution">
    <text evidence="1">The sequence shown here is derived from an EMBL/GenBank/DDBJ whole genome shotgun (WGS) entry which is preliminary data.</text>
</comment>
<reference evidence="2" key="1">
    <citation type="journal article" date="2019" name="Int. J. Syst. Evol. Microbiol.">
        <title>The Global Catalogue of Microorganisms (GCM) 10K type strain sequencing project: providing services to taxonomists for standard genome sequencing and annotation.</title>
        <authorList>
            <consortium name="The Broad Institute Genomics Platform"/>
            <consortium name="The Broad Institute Genome Sequencing Center for Infectious Disease"/>
            <person name="Wu L."/>
            <person name="Ma J."/>
        </authorList>
    </citation>
    <scope>NUCLEOTIDE SEQUENCE [LARGE SCALE GENOMIC DNA]</scope>
    <source>
        <strain evidence="2">JCM 18306</strain>
    </source>
</reference>
<gene>
    <name evidence="1" type="ORF">GCM10023323_67060</name>
</gene>
<evidence type="ECO:0000313" key="2">
    <source>
        <dbReference type="Proteomes" id="UP001499878"/>
    </source>
</evidence>
<protein>
    <submittedName>
        <fullName evidence="1">Uncharacterized protein</fullName>
    </submittedName>
</protein>
<organism evidence="1 2">
    <name type="scientific">Streptomyces thinghirensis</name>
    <dbReference type="NCBI Taxonomy" id="551547"/>
    <lineage>
        <taxon>Bacteria</taxon>
        <taxon>Bacillati</taxon>
        <taxon>Actinomycetota</taxon>
        <taxon>Actinomycetes</taxon>
        <taxon>Kitasatosporales</taxon>
        <taxon>Streptomycetaceae</taxon>
        <taxon>Streptomyces</taxon>
    </lineage>
</organism>
<accession>A0ABP9TC85</accession>
<sequence length="85" mass="8476">MLCGQVGDAAGWWVAADAGVGSVVVVPVQPVGKRGLPFDVGGVGPLVGPFLKQGAMDGPLKLVRKADVCVRAAGGEEAEQPVAPV</sequence>
<name>A0ABP9TC85_9ACTN</name>
<dbReference type="EMBL" id="BAABJR010000023">
    <property type="protein sequence ID" value="GAA5215957.1"/>
    <property type="molecule type" value="Genomic_DNA"/>
</dbReference>
<keyword evidence="2" id="KW-1185">Reference proteome</keyword>
<proteinExistence type="predicted"/>
<evidence type="ECO:0000313" key="1">
    <source>
        <dbReference type="EMBL" id="GAA5215957.1"/>
    </source>
</evidence>